<gene>
    <name evidence="1" type="ORF">MILVUS5_LOCUS5335</name>
</gene>
<accession>A0ACB0IS31</accession>
<sequence>MNCSEEGKTTLGTYVLREEANVWWKNAKLRLGPGGMAIPWAMFKREFLVKYFPVDVKNKKVVEFMELKQGNMTVADYAVKFETLCAFSPHYNTMEAENDKCVKFESAPVLLVKKKDGSVRLCIDYRQLNKVTIKNKYPLPRIDDLMDQLVGACVFSKIDLRSGYHQIRVKTEDIPKTAFRTRYGHYEYSVMPFGVTNAPGVFMEYMNRIFHSFLDRFVVVFIDDILIYSKSEEEHEEHLRIVLQVLKEKKLYAKLSKCEFWMKEVSFLGHIISSGGIAVDPAKVDAVSQWGTPESVSEIRSFLGLAGYYRRFIEGFSKLALPLTKLTRKDQAFVWDGNCEESFQELKRRLTTAPVLILPDAKESFVVYCDASKLGLGGVLMQGGNVVAYASRQLKVHERNYPTHDLEKGTLVPKLAEIYVEQIVKLHGIPTSIISDRDPRFTSRFWESLQEALGTKLRLSSAYHPQTDGQSERTIQSLEDLLRACVLEQNVNWDSCLPLVEFTYNNSYHSSIGMAPFEALYGRRCRTPLCWYETGEGAILGPEIVQETTEKIRMIREKMKASQDRQKSYHDERRKDIEFQEGDHVFLRVKSTTGVGRALKSRKLTSRFIGPFEILKRVGKVAYRIALPPSLANLHDVFHVSQLRKYVSDPTHVIESDDVQVRDDLTIETVPLRIEGREVKRLRNKEIASVKVVWGGPAGENATWELESKMRDSYPDLFLGNFEGEILLRGVGL</sequence>
<comment type="caution">
    <text evidence="1">The sequence shown here is derived from an EMBL/GenBank/DDBJ whole genome shotgun (WGS) entry which is preliminary data.</text>
</comment>
<evidence type="ECO:0000313" key="1">
    <source>
        <dbReference type="EMBL" id="CAJ2634448.1"/>
    </source>
</evidence>
<dbReference type="Proteomes" id="UP001177021">
    <property type="component" value="Unassembled WGS sequence"/>
</dbReference>
<evidence type="ECO:0000313" key="2">
    <source>
        <dbReference type="Proteomes" id="UP001177021"/>
    </source>
</evidence>
<name>A0ACB0IS31_TRIPR</name>
<proteinExistence type="predicted"/>
<organism evidence="1 2">
    <name type="scientific">Trifolium pratense</name>
    <name type="common">Red clover</name>
    <dbReference type="NCBI Taxonomy" id="57577"/>
    <lineage>
        <taxon>Eukaryota</taxon>
        <taxon>Viridiplantae</taxon>
        <taxon>Streptophyta</taxon>
        <taxon>Embryophyta</taxon>
        <taxon>Tracheophyta</taxon>
        <taxon>Spermatophyta</taxon>
        <taxon>Magnoliopsida</taxon>
        <taxon>eudicotyledons</taxon>
        <taxon>Gunneridae</taxon>
        <taxon>Pentapetalae</taxon>
        <taxon>rosids</taxon>
        <taxon>fabids</taxon>
        <taxon>Fabales</taxon>
        <taxon>Fabaceae</taxon>
        <taxon>Papilionoideae</taxon>
        <taxon>50 kb inversion clade</taxon>
        <taxon>NPAAA clade</taxon>
        <taxon>Hologalegina</taxon>
        <taxon>IRL clade</taxon>
        <taxon>Trifolieae</taxon>
        <taxon>Trifolium</taxon>
    </lineage>
</organism>
<keyword evidence="2" id="KW-1185">Reference proteome</keyword>
<reference evidence="1" key="1">
    <citation type="submission" date="2023-10" db="EMBL/GenBank/DDBJ databases">
        <authorList>
            <person name="Rodriguez Cubillos JULIANA M."/>
            <person name="De Vega J."/>
        </authorList>
    </citation>
    <scope>NUCLEOTIDE SEQUENCE</scope>
</reference>
<protein>
    <submittedName>
        <fullName evidence="1">Uncharacterized protein</fullName>
    </submittedName>
</protein>
<dbReference type="EMBL" id="CASHSV030000002">
    <property type="protein sequence ID" value="CAJ2634448.1"/>
    <property type="molecule type" value="Genomic_DNA"/>
</dbReference>